<protein>
    <submittedName>
        <fullName evidence="6">DNA-binding transcriptional regulator, LysR family</fullName>
    </submittedName>
</protein>
<name>A0A1M5QNI3_9FIRM</name>
<keyword evidence="3 6" id="KW-0238">DNA-binding</keyword>
<dbReference type="InterPro" id="IPR000847">
    <property type="entry name" value="LysR_HTH_N"/>
</dbReference>
<dbReference type="Pfam" id="PF00126">
    <property type="entry name" value="HTH_1"/>
    <property type="match status" value="1"/>
</dbReference>
<dbReference type="AlphaFoldDB" id="A0A1M5QNI3"/>
<dbReference type="InterPro" id="IPR005119">
    <property type="entry name" value="LysR_subst-bd"/>
</dbReference>
<feature type="domain" description="HTH lysR-type" evidence="5">
    <location>
        <begin position="1"/>
        <end position="56"/>
    </location>
</feature>
<evidence type="ECO:0000256" key="3">
    <source>
        <dbReference type="ARBA" id="ARBA00023125"/>
    </source>
</evidence>
<keyword evidence="7" id="KW-1185">Reference proteome</keyword>
<keyword evidence="2" id="KW-0805">Transcription regulation</keyword>
<evidence type="ECO:0000256" key="1">
    <source>
        <dbReference type="ARBA" id="ARBA00009437"/>
    </source>
</evidence>
<evidence type="ECO:0000259" key="5">
    <source>
        <dbReference type="PROSITE" id="PS50931"/>
    </source>
</evidence>
<dbReference type="Gene3D" id="1.10.10.10">
    <property type="entry name" value="Winged helix-like DNA-binding domain superfamily/Winged helix DNA-binding domain"/>
    <property type="match status" value="1"/>
</dbReference>
<reference evidence="6 7" key="1">
    <citation type="submission" date="2016-11" db="EMBL/GenBank/DDBJ databases">
        <authorList>
            <person name="Jaros S."/>
            <person name="Januszkiewicz K."/>
            <person name="Wedrychowicz H."/>
        </authorList>
    </citation>
    <scope>NUCLEOTIDE SEQUENCE [LARGE SCALE GENOMIC DNA]</scope>
    <source>
        <strain evidence="6 7">DSM 21120</strain>
    </source>
</reference>
<dbReference type="Proteomes" id="UP000184032">
    <property type="component" value="Unassembled WGS sequence"/>
</dbReference>
<evidence type="ECO:0000256" key="4">
    <source>
        <dbReference type="ARBA" id="ARBA00023163"/>
    </source>
</evidence>
<dbReference type="GO" id="GO:0005829">
    <property type="term" value="C:cytosol"/>
    <property type="evidence" value="ECO:0007669"/>
    <property type="project" value="TreeGrafter"/>
</dbReference>
<dbReference type="Pfam" id="PF03466">
    <property type="entry name" value="LysR_substrate"/>
    <property type="match status" value="1"/>
</dbReference>
<dbReference type="PROSITE" id="PS50931">
    <property type="entry name" value="HTH_LYSR"/>
    <property type="match status" value="1"/>
</dbReference>
<dbReference type="PRINTS" id="PR00039">
    <property type="entry name" value="HTHLYSR"/>
</dbReference>
<dbReference type="InterPro" id="IPR036390">
    <property type="entry name" value="WH_DNA-bd_sf"/>
</dbReference>
<dbReference type="RefSeq" id="WP_073183758.1">
    <property type="nucleotide sequence ID" value="NZ_FQXI01000003.1"/>
</dbReference>
<proteinExistence type="inferred from homology"/>
<dbReference type="PANTHER" id="PTHR30419">
    <property type="entry name" value="HTH-TYPE TRANSCRIPTIONAL REGULATOR YBHD"/>
    <property type="match status" value="1"/>
</dbReference>
<organism evidence="6 7">
    <name type="scientific">Anaerosphaera aminiphila DSM 21120</name>
    <dbReference type="NCBI Taxonomy" id="1120995"/>
    <lineage>
        <taxon>Bacteria</taxon>
        <taxon>Bacillati</taxon>
        <taxon>Bacillota</taxon>
        <taxon>Tissierellia</taxon>
        <taxon>Tissierellales</taxon>
        <taxon>Peptoniphilaceae</taxon>
        <taxon>Anaerosphaera</taxon>
    </lineage>
</organism>
<gene>
    <name evidence="6" type="ORF">SAMN02745245_00671</name>
</gene>
<evidence type="ECO:0000256" key="2">
    <source>
        <dbReference type="ARBA" id="ARBA00023015"/>
    </source>
</evidence>
<keyword evidence="4" id="KW-0804">Transcription</keyword>
<dbReference type="OrthoDB" id="119203at2"/>
<dbReference type="GO" id="GO:0003677">
    <property type="term" value="F:DNA binding"/>
    <property type="evidence" value="ECO:0007669"/>
    <property type="project" value="UniProtKB-KW"/>
</dbReference>
<comment type="similarity">
    <text evidence="1">Belongs to the LysR transcriptional regulatory family.</text>
</comment>
<sequence>MKQNYKIFMLVAEEQSISKAAEKAFVTQQCVSDHIKRLEKEFNVKLFERKPYFHLTSTGEIMLKYLRNLNTIENNMGKNLKEISEGKKGEFTVGISTSRAQMILPKVLKKYYEYFPDVKVSFYVNDTVILEEHLLEGSVDLFLGINTSQNSNFQFTPIVNDSMHLIISKELFQKYFGNKELEKFKNGVDLTDFSEVPFSLYYETGALNLVIEQHLLTYGIKLKKTPYYISDCDVHILLCQSGITAGLIPKMLSVRVHEHNSMCKDNEIYIFPIKNFNYPLRMDLVHHKDVELPFYIKSFSEILKSEALKLMEI</sequence>
<dbReference type="SUPFAM" id="SSF46785">
    <property type="entry name" value="Winged helix' DNA-binding domain"/>
    <property type="match status" value="1"/>
</dbReference>
<evidence type="ECO:0000313" key="7">
    <source>
        <dbReference type="Proteomes" id="UP000184032"/>
    </source>
</evidence>
<dbReference type="GO" id="GO:0003700">
    <property type="term" value="F:DNA-binding transcription factor activity"/>
    <property type="evidence" value="ECO:0007669"/>
    <property type="project" value="InterPro"/>
</dbReference>
<accession>A0A1M5QNI3</accession>
<dbReference type="InterPro" id="IPR036388">
    <property type="entry name" value="WH-like_DNA-bd_sf"/>
</dbReference>
<dbReference type="Gene3D" id="3.40.190.290">
    <property type="match status" value="1"/>
</dbReference>
<dbReference type="InterPro" id="IPR050950">
    <property type="entry name" value="HTH-type_LysR_regulators"/>
</dbReference>
<evidence type="ECO:0000313" key="6">
    <source>
        <dbReference type="EMBL" id="SHH15478.1"/>
    </source>
</evidence>
<dbReference type="STRING" id="1120995.SAMN02745245_00671"/>
<dbReference type="SUPFAM" id="SSF53850">
    <property type="entry name" value="Periplasmic binding protein-like II"/>
    <property type="match status" value="1"/>
</dbReference>
<dbReference type="EMBL" id="FQXI01000003">
    <property type="protein sequence ID" value="SHH15478.1"/>
    <property type="molecule type" value="Genomic_DNA"/>
</dbReference>
<dbReference type="CDD" id="cd05466">
    <property type="entry name" value="PBP2_LTTR_substrate"/>
    <property type="match status" value="1"/>
</dbReference>